<dbReference type="STRING" id="77586.A0A0D9X8D6"/>
<proteinExistence type="predicted"/>
<dbReference type="GO" id="GO:0003924">
    <property type="term" value="F:GTPase activity"/>
    <property type="evidence" value="ECO:0007669"/>
    <property type="project" value="InterPro"/>
</dbReference>
<dbReference type="InterPro" id="IPR038718">
    <property type="entry name" value="SNF2-like_sf"/>
</dbReference>
<dbReference type="PANTHER" id="PTHR42908:SF10">
    <property type="entry name" value="EUKARYOTIC TRANSLATION ELONGATION FACTOR 2"/>
    <property type="match status" value="1"/>
</dbReference>
<dbReference type="GO" id="GO:1990904">
    <property type="term" value="C:ribonucleoprotein complex"/>
    <property type="evidence" value="ECO:0007669"/>
    <property type="project" value="TreeGrafter"/>
</dbReference>
<dbReference type="SUPFAM" id="SSF50447">
    <property type="entry name" value="Translation proteins"/>
    <property type="match status" value="1"/>
</dbReference>
<dbReference type="Gene3D" id="3.40.50.10810">
    <property type="entry name" value="Tandem AAA-ATPase domain"/>
    <property type="match status" value="1"/>
</dbReference>
<sequence length="667" mass="73479">MAIEMVKLTEQQLAGIMDMDNIRNIFIFAPSGQAKSNVTQALVRARGILAPRVAAGVAGVTGTSANGECVQPAHAGVTHKHAGGDGPSSVCNDLVFDTHADHTSTPATCGPTLPKSIYCKMNKDVLKSYSGKRNCSKFLVNVIDSPQLVDDYSSEFNVDISIADGALVVVDCNEGVTLNTKRFLCQALHESIKPVVTLELMDDILFDSKVKYDDDNARKGNVSFSCCSSQWGFTLDNFAEFWGPKLDVEPSEMLERLWGDQFYDLKTKEWTCKHTGAESCQRGFVIFCLSTLVSIKKLCFKGKTDKINKLVGTVFSTKPGENELVGTALFKHVLQTWLPAGTVLIQMMIMKLPSPSMAQRYRVENLYKGPMNDLFANAMRTCDPSGPLMIYIHKMVPAAETGELLAFGRIYSGTLDSGMEVHVVGPTVSDCNKKYAVKSYQGAIIWIGKDQEPVQRVSAFLRGLFHSGIIKRAMVIAPSSVVDDWGPELSEVGLASRTFTKGKDKKHLTELKATAVEGGVILTTYEQFREHEMKISSELTSIDYVFADEGHRIKNYETSTSKALERIKSNHKIVVADLLGSLENFVANFLIPIDRGKHKEADFKLMASAIKASEEVGRLTSNKFEVTVWLKINPLQQKLYETLIDDDTLRLHGSALEASKVSVVNLL</sequence>
<dbReference type="SUPFAM" id="SSF52540">
    <property type="entry name" value="P-loop containing nucleoside triphosphate hydrolases"/>
    <property type="match status" value="2"/>
</dbReference>
<reference evidence="6" key="3">
    <citation type="submission" date="2015-04" db="UniProtKB">
        <authorList>
            <consortium name="EnsemblPlants"/>
        </authorList>
    </citation>
    <scope>IDENTIFICATION</scope>
</reference>
<dbReference type="Gene3D" id="3.90.1430.10">
    <property type="entry name" value="Yeast translation eEF2 (G' domain)"/>
    <property type="match status" value="1"/>
</dbReference>
<dbReference type="Pfam" id="PF00009">
    <property type="entry name" value="GTP_EFTU"/>
    <property type="match status" value="1"/>
</dbReference>
<dbReference type="PANTHER" id="PTHR42908">
    <property type="entry name" value="TRANSLATION ELONGATION FACTOR-RELATED"/>
    <property type="match status" value="1"/>
</dbReference>
<dbReference type="InterPro" id="IPR009000">
    <property type="entry name" value="Transl_B-barrel_sf"/>
</dbReference>
<dbReference type="InterPro" id="IPR000330">
    <property type="entry name" value="SNF2_N"/>
</dbReference>
<name>A0A0D9X8D6_9ORYZ</name>
<evidence type="ECO:0000256" key="3">
    <source>
        <dbReference type="ARBA" id="ARBA00022917"/>
    </source>
</evidence>
<evidence type="ECO:0000256" key="1">
    <source>
        <dbReference type="ARBA" id="ARBA00022490"/>
    </source>
</evidence>
<dbReference type="eggNOG" id="KOG0469">
    <property type="taxonomic scope" value="Eukaryota"/>
</dbReference>
<dbReference type="GO" id="GO:0043022">
    <property type="term" value="F:ribosome binding"/>
    <property type="evidence" value="ECO:0007669"/>
    <property type="project" value="TreeGrafter"/>
</dbReference>
<evidence type="ECO:0000259" key="5">
    <source>
        <dbReference type="Pfam" id="PF00176"/>
    </source>
</evidence>
<accession>A0A0D9X8D6</accession>
<evidence type="ECO:0008006" key="8">
    <source>
        <dbReference type="Google" id="ProtNLM"/>
    </source>
</evidence>
<protein>
    <recommendedName>
        <fullName evidence="8">Helicase ATP-binding domain-containing protein</fullName>
    </recommendedName>
</protein>
<dbReference type="GO" id="GO:0005525">
    <property type="term" value="F:GTP binding"/>
    <property type="evidence" value="ECO:0007669"/>
    <property type="project" value="InterPro"/>
</dbReference>
<dbReference type="Gramene" id="LPERR08G13560.1">
    <property type="protein sequence ID" value="LPERR08G13560.1"/>
    <property type="gene ID" value="LPERR08G13560"/>
</dbReference>
<feature type="domain" description="Tr-type G" evidence="4">
    <location>
        <begin position="135"/>
        <end position="207"/>
    </location>
</feature>
<dbReference type="GO" id="GO:0005829">
    <property type="term" value="C:cytosol"/>
    <property type="evidence" value="ECO:0007669"/>
    <property type="project" value="TreeGrafter"/>
</dbReference>
<reference evidence="7" key="2">
    <citation type="submission" date="2013-12" db="EMBL/GenBank/DDBJ databases">
        <authorList>
            <person name="Yu Y."/>
            <person name="Lee S."/>
            <person name="de Baynast K."/>
            <person name="Wissotski M."/>
            <person name="Liu L."/>
            <person name="Talag J."/>
            <person name="Goicoechea J."/>
            <person name="Angelova A."/>
            <person name="Jetty R."/>
            <person name="Kudrna D."/>
            <person name="Golser W."/>
            <person name="Rivera L."/>
            <person name="Zhang J."/>
            <person name="Wing R."/>
        </authorList>
    </citation>
    <scope>NUCLEOTIDE SEQUENCE</scope>
</reference>
<reference evidence="6 7" key="1">
    <citation type="submission" date="2012-08" db="EMBL/GenBank/DDBJ databases">
        <title>Oryza genome evolution.</title>
        <authorList>
            <person name="Wing R.A."/>
        </authorList>
    </citation>
    <scope>NUCLEOTIDE SEQUENCE</scope>
</reference>
<dbReference type="eggNOG" id="KOG0387">
    <property type="taxonomic scope" value="Eukaryota"/>
</dbReference>
<evidence type="ECO:0000313" key="6">
    <source>
        <dbReference type="EnsemblPlants" id="LPERR08G13560.1"/>
    </source>
</evidence>
<keyword evidence="7" id="KW-1185">Reference proteome</keyword>
<dbReference type="Gene3D" id="3.40.50.300">
    <property type="entry name" value="P-loop containing nucleotide triphosphate hydrolases"/>
    <property type="match status" value="1"/>
</dbReference>
<keyword evidence="2" id="KW-0251">Elongation factor</keyword>
<keyword evidence="3" id="KW-0648">Protein biosynthesis</keyword>
<dbReference type="Gene3D" id="2.40.30.10">
    <property type="entry name" value="Translation factors"/>
    <property type="match status" value="1"/>
</dbReference>
<dbReference type="Proteomes" id="UP000032180">
    <property type="component" value="Chromosome 8"/>
</dbReference>
<evidence type="ECO:0000313" key="7">
    <source>
        <dbReference type="Proteomes" id="UP000032180"/>
    </source>
</evidence>
<evidence type="ECO:0000259" key="4">
    <source>
        <dbReference type="Pfam" id="PF00009"/>
    </source>
</evidence>
<dbReference type="AlphaFoldDB" id="A0A0D9X8D6"/>
<organism evidence="6 7">
    <name type="scientific">Leersia perrieri</name>
    <dbReference type="NCBI Taxonomy" id="77586"/>
    <lineage>
        <taxon>Eukaryota</taxon>
        <taxon>Viridiplantae</taxon>
        <taxon>Streptophyta</taxon>
        <taxon>Embryophyta</taxon>
        <taxon>Tracheophyta</taxon>
        <taxon>Spermatophyta</taxon>
        <taxon>Magnoliopsida</taxon>
        <taxon>Liliopsida</taxon>
        <taxon>Poales</taxon>
        <taxon>Poaceae</taxon>
        <taxon>BOP clade</taxon>
        <taxon>Oryzoideae</taxon>
        <taxon>Oryzeae</taxon>
        <taxon>Oryzinae</taxon>
        <taxon>Leersia</taxon>
    </lineage>
</organism>
<dbReference type="InterPro" id="IPR027417">
    <property type="entry name" value="P-loop_NTPase"/>
</dbReference>
<dbReference type="EnsemblPlants" id="LPERR08G13560.1">
    <property type="protein sequence ID" value="LPERR08G13560.1"/>
    <property type="gene ID" value="LPERR08G13560"/>
</dbReference>
<dbReference type="GO" id="GO:0003746">
    <property type="term" value="F:translation elongation factor activity"/>
    <property type="evidence" value="ECO:0007669"/>
    <property type="project" value="UniProtKB-KW"/>
</dbReference>
<keyword evidence="1" id="KW-0963">Cytoplasm</keyword>
<dbReference type="InterPro" id="IPR000795">
    <property type="entry name" value="T_Tr_GTP-bd_dom"/>
</dbReference>
<feature type="domain" description="SNF2 N-terminal" evidence="5">
    <location>
        <begin position="461"/>
        <end position="575"/>
    </location>
</feature>
<dbReference type="GO" id="GO:0005524">
    <property type="term" value="F:ATP binding"/>
    <property type="evidence" value="ECO:0007669"/>
    <property type="project" value="InterPro"/>
</dbReference>
<dbReference type="Pfam" id="PF00176">
    <property type="entry name" value="SNF2-rel_dom"/>
    <property type="match status" value="1"/>
</dbReference>
<evidence type="ECO:0000256" key="2">
    <source>
        <dbReference type="ARBA" id="ARBA00022768"/>
    </source>
</evidence>
<dbReference type="HOGENOM" id="CLU_411846_0_0_1"/>